<dbReference type="GO" id="GO:0030313">
    <property type="term" value="C:cell envelope"/>
    <property type="evidence" value="ECO:0007669"/>
    <property type="project" value="UniProtKB-SubCell"/>
</dbReference>
<dbReference type="Gene3D" id="3.40.30.10">
    <property type="entry name" value="Glutaredoxin"/>
    <property type="match status" value="1"/>
</dbReference>
<dbReference type="Pfam" id="PF08534">
    <property type="entry name" value="Redoxin"/>
    <property type="match status" value="1"/>
</dbReference>
<dbReference type="PROSITE" id="PS00194">
    <property type="entry name" value="THIOREDOXIN_1"/>
    <property type="match status" value="1"/>
</dbReference>
<accession>A0A1E7KXT8</accession>
<sequence length="221" mass="22914">MRAGRTRMALTALLVAGSLSMAGCGMNDEPEPAGKGAADEKPAPEKSSGKDEGKDGSKDQDESGKDGEGKGGDEGIAPGEKAPDGGAPPQLRFASTTLDGKTFKGESLADKPSVLWFWAPWCGTCQGQAAQTAKLAAKYKGKVNFVGVAGLDKTAPIRGFVKEQKVGNFPHLNDQKGAVWKKFGVSQQSSYVMLDKDGKTVSKGVATTPDQLNKQVAGLAG</sequence>
<dbReference type="SUPFAM" id="SSF52833">
    <property type="entry name" value="Thioredoxin-like"/>
    <property type="match status" value="1"/>
</dbReference>
<keyword evidence="7" id="KW-1185">Reference proteome</keyword>
<evidence type="ECO:0000256" key="3">
    <source>
        <dbReference type="SAM" id="MobiDB-lite"/>
    </source>
</evidence>
<keyword evidence="2" id="KW-0201">Cytochrome c-type biogenesis</keyword>
<feature type="signal peptide" evidence="4">
    <location>
        <begin position="1"/>
        <end position="22"/>
    </location>
</feature>
<dbReference type="PROSITE" id="PS51257">
    <property type="entry name" value="PROKAR_LIPOPROTEIN"/>
    <property type="match status" value="1"/>
</dbReference>
<evidence type="ECO:0000256" key="2">
    <source>
        <dbReference type="ARBA" id="ARBA00022748"/>
    </source>
</evidence>
<dbReference type="AlphaFoldDB" id="A0A1E7KXT8"/>
<proteinExistence type="predicted"/>
<organism evidence="6 7">
    <name type="scientific">Streptomyces nanshensis</name>
    <dbReference type="NCBI Taxonomy" id="518642"/>
    <lineage>
        <taxon>Bacteria</taxon>
        <taxon>Bacillati</taxon>
        <taxon>Actinomycetota</taxon>
        <taxon>Actinomycetes</taxon>
        <taxon>Kitasatosporales</taxon>
        <taxon>Streptomycetaceae</taxon>
        <taxon>Streptomyces</taxon>
    </lineage>
</organism>
<evidence type="ECO:0000259" key="5">
    <source>
        <dbReference type="PROSITE" id="PS51352"/>
    </source>
</evidence>
<feature type="region of interest" description="Disordered" evidence="3">
    <location>
        <begin position="21"/>
        <end position="93"/>
    </location>
</feature>
<feature type="domain" description="Thioredoxin" evidence="5">
    <location>
        <begin position="76"/>
        <end position="221"/>
    </location>
</feature>
<dbReference type="InterPro" id="IPR017937">
    <property type="entry name" value="Thioredoxin_CS"/>
</dbReference>
<dbReference type="Proteomes" id="UP000176005">
    <property type="component" value="Unassembled WGS sequence"/>
</dbReference>
<dbReference type="GO" id="GO:0017004">
    <property type="term" value="P:cytochrome complex assembly"/>
    <property type="evidence" value="ECO:0007669"/>
    <property type="project" value="UniProtKB-KW"/>
</dbReference>
<gene>
    <name evidence="6" type="ORF">AN218_25120</name>
</gene>
<reference evidence="6 7" key="1">
    <citation type="journal article" date="2016" name="Front. Microbiol.">
        <title>Comparative Genomics Analysis of Streptomyces Species Reveals Their Adaptation to the Marine Environment and Their Diversity at the Genomic Level.</title>
        <authorList>
            <person name="Tian X."/>
            <person name="Zhang Z."/>
            <person name="Yang T."/>
            <person name="Chen M."/>
            <person name="Li J."/>
            <person name="Chen F."/>
            <person name="Yang J."/>
            <person name="Li W."/>
            <person name="Zhang B."/>
            <person name="Zhang Z."/>
            <person name="Wu J."/>
            <person name="Zhang C."/>
            <person name="Long L."/>
            <person name="Xiao J."/>
        </authorList>
    </citation>
    <scope>NUCLEOTIDE SEQUENCE [LARGE SCALE GENOMIC DNA]</scope>
    <source>
        <strain evidence="6 7">SCSIO 10429</strain>
    </source>
</reference>
<evidence type="ECO:0000256" key="4">
    <source>
        <dbReference type="SAM" id="SignalP"/>
    </source>
</evidence>
<protein>
    <recommendedName>
        <fullName evidence="5">Thioredoxin domain-containing protein</fullName>
    </recommendedName>
</protein>
<dbReference type="PROSITE" id="PS51352">
    <property type="entry name" value="THIOREDOXIN_2"/>
    <property type="match status" value="1"/>
</dbReference>
<comment type="subcellular location">
    <subcellularLocation>
        <location evidence="1">Cell envelope</location>
    </subcellularLocation>
</comment>
<dbReference type="InterPro" id="IPR013740">
    <property type="entry name" value="Redoxin"/>
</dbReference>
<name>A0A1E7KXT8_9ACTN</name>
<dbReference type="InterPro" id="IPR050553">
    <property type="entry name" value="Thioredoxin_ResA/DsbE_sf"/>
</dbReference>
<dbReference type="InterPro" id="IPR013766">
    <property type="entry name" value="Thioredoxin_domain"/>
</dbReference>
<keyword evidence="4" id="KW-0732">Signal</keyword>
<dbReference type="InterPro" id="IPR036249">
    <property type="entry name" value="Thioredoxin-like_sf"/>
</dbReference>
<evidence type="ECO:0000313" key="7">
    <source>
        <dbReference type="Proteomes" id="UP000176005"/>
    </source>
</evidence>
<dbReference type="PANTHER" id="PTHR42852">
    <property type="entry name" value="THIOL:DISULFIDE INTERCHANGE PROTEIN DSBE"/>
    <property type="match status" value="1"/>
</dbReference>
<evidence type="ECO:0000313" key="6">
    <source>
        <dbReference type="EMBL" id="OEV08757.1"/>
    </source>
</evidence>
<feature type="chain" id="PRO_5039122671" description="Thioredoxin domain-containing protein" evidence="4">
    <location>
        <begin position="23"/>
        <end position="221"/>
    </location>
</feature>
<evidence type="ECO:0000256" key="1">
    <source>
        <dbReference type="ARBA" id="ARBA00004196"/>
    </source>
</evidence>
<dbReference type="GO" id="GO:0016491">
    <property type="term" value="F:oxidoreductase activity"/>
    <property type="evidence" value="ECO:0007669"/>
    <property type="project" value="InterPro"/>
</dbReference>
<dbReference type="EMBL" id="LJGW01000404">
    <property type="protein sequence ID" value="OEV08757.1"/>
    <property type="molecule type" value="Genomic_DNA"/>
</dbReference>
<dbReference type="PANTHER" id="PTHR42852:SF17">
    <property type="entry name" value="THIOREDOXIN-LIKE PROTEIN HI_1115"/>
    <property type="match status" value="1"/>
</dbReference>
<feature type="compositionally biased region" description="Basic and acidic residues" evidence="3">
    <location>
        <begin position="37"/>
        <end position="73"/>
    </location>
</feature>
<comment type="caution">
    <text evidence="6">The sequence shown here is derived from an EMBL/GenBank/DDBJ whole genome shotgun (WGS) entry which is preliminary data.</text>
</comment>